<feature type="region of interest" description="Disordered" evidence="1">
    <location>
        <begin position="63"/>
        <end position="95"/>
    </location>
</feature>
<accession>A0A836C5V9</accession>
<evidence type="ECO:0000313" key="2">
    <source>
        <dbReference type="EMBL" id="KAG2500112.1"/>
    </source>
</evidence>
<evidence type="ECO:0000256" key="1">
    <source>
        <dbReference type="SAM" id="MobiDB-lite"/>
    </source>
</evidence>
<organism evidence="2 3">
    <name type="scientific">Edaphochlamys debaryana</name>
    <dbReference type="NCBI Taxonomy" id="47281"/>
    <lineage>
        <taxon>Eukaryota</taxon>
        <taxon>Viridiplantae</taxon>
        <taxon>Chlorophyta</taxon>
        <taxon>core chlorophytes</taxon>
        <taxon>Chlorophyceae</taxon>
        <taxon>CS clade</taxon>
        <taxon>Chlamydomonadales</taxon>
        <taxon>Chlamydomonadales incertae sedis</taxon>
        <taxon>Edaphochlamys</taxon>
    </lineage>
</organism>
<reference evidence="2" key="1">
    <citation type="journal article" date="2020" name="bioRxiv">
        <title>Comparative genomics of Chlamydomonas.</title>
        <authorList>
            <person name="Craig R.J."/>
            <person name="Hasan A.R."/>
            <person name="Ness R.W."/>
            <person name="Keightley P.D."/>
        </authorList>
    </citation>
    <scope>NUCLEOTIDE SEQUENCE</scope>
    <source>
        <strain evidence="2">CCAP 11/70</strain>
    </source>
</reference>
<dbReference type="AlphaFoldDB" id="A0A836C5V9"/>
<keyword evidence="3" id="KW-1185">Reference proteome</keyword>
<feature type="region of interest" description="Disordered" evidence="1">
    <location>
        <begin position="278"/>
        <end position="348"/>
    </location>
</feature>
<comment type="caution">
    <text evidence="2">The sequence shown here is derived from an EMBL/GenBank/DDBJ whole genome shotgun (WGS) entry which is preliminary data.</text>
</comment>
<feature type="compositionally biased region" description="Low complexity" evidence="1">
    <location>
        <begin position="566"/>
        <end position="579"/>
    </location>
</feature>
<evidence type="ECO:0000313" key="3">
    <source>
        <dbReference type="Proteomes" id="UP000612055"/>
    </source>
</evidence>
<feature type="region of interest" description="Disordered" evidence="1">
    <location>
        <begin position="402"/>
        <end position="428"/>
    </location>
</feature>
<dbReference type="EMBL" id="JAEHOE010000004">
    <property type="protein sequence ID" value="KAG2500112.1"/>
    <property type="molecule type" value="Genomic_DNA"/>
</dbReference>
<feature type="compositionally biased region" description="Polar residues" evidence="1">
    <location>
        <begin position="302"/>
        <end position="312"/>
    </location>
</feature>
<gene>
    <name evidence="2" type="ORF">HYH03_001694</name>
</gene>
<sequence length="700" mass="70452">MCALLMGSSAALAAGQAGRLSVPGAAPRSVAPAGWRRPLGGSRLSLATGVSPLLAHGRGHLQTAAAGSAAGGGGRRSTRRPRGEAEGPMEPADAPEQPCRLDVCYGYLKGTWDSVSRLFPEQLAAARDAREAVRASGAKRQPCTVPATLLARTRASGTKLQELPVSVSYYGPDDCRISSVKRVTEALRLNPGDSVYLWLMPEAEVLISRSSEPPPPPGSASEERLLGHLRVDVRSSRLFGPQAIQLAWPEHVVAAKAKGAGEDWPAVELQLAAPAAFSAGGSSGGAGTRGTRAASPPHKPGSRSQATSTSQPVLPPAAPPGSGSGAAAAGSTGPGSGGGTPPAAGPGPFDQAALRVVLFEDLRKGLRVVAEGPDAREELGDRGVGIVFQFGSDADGAAVPAQRTAGREGWTAGTPPSGATSSSARRTAQKGSPYWRAGGAIWGPPLLGQQLAAGGSGAQGAPASRPLMGAKASRKAVEAATPETSGKVDLPLNGFALTLLIRSRVMLSRATNLVRDLGLHHGEVELRRMPAAAEAVAAGTLGDSSGQAVLGPQPASTAAAPPPTPARGAPGGSPSRAPAVIGVPGLRSDASPYPPQGMMSGPAAPVRSPASLKAPSAAPLQSLAVRVVLWQHLQQGLRVVAEGPDAPKELRALGVGEVIAASNRTEEGEWAVVCAASRAAAAGACSIGPASAVIDPPLPD</sequence>
<proteinExistence type="predicted"/>
<protein>
    <submittedName>
        <fullName evidence="2">Uncharacterized protein</fullName>
    </submittedName>
</protein>
<feature type="region of interest" description="Disordered" evidence="1">
    <location>
        <begin position="544"/>
        <end position="607"/>
    </location>
</feature>
<name>A0A836C5V9_9CHLO</name>
<feature type="compositionally biased region" description="Low complexity" evidence="1">
    <location>
        <begin position="411"/>
        <end position="426"/>
    </location>
</feature>
<dbReference type="Proteomes" id="UP000612055">
    <property type="component" value="Unassembled WGS sequence"/>
</dbReference>